<keyword evidence="1" id="KW-1015">Disulfide bond</keyword>
<evidence type="ECO:0000256" key="1">
    <source>
        <dbReference type="ARBA" id="ARBA00023157"/>
    </source>
</evidence>
<dbReference type="VEuPathDB" id="VectorBase:PHUM226540"/>
<dbReference type="SUPFAM" id="SSF49899">
    <property type="entry name" value="Concanavalin A-like lectins/glucanases"/>
    <property type="match status" value="6"/>
</dbReference>
<dbReference type="InterPro" id="IPR000152">
    <property type="entry name" value="EGF-type_Asp/Asn_hydroxyl_site"/>
</dbReference>
<dbReference type="PROSITE" id="PS00010">
    <property type="entry name" value="ASX_HYDROXYL"/>
    <property type="match status" value="1"/>
</dbReference>
<dbReference type="HOGENOM" id="CLU_001710_1_0_1"/>
<dbReference type="InterPro" id="IPR013320">
    <property type="entry name" value="ConA-like_dom_sf"/>
</dbReference>
<dbReference type="PROSITE" id="PS50025">
    <property type="entry name" value="LAM_G_DOMAIN"/>
    <property type="match status" value="6"/>
</dbReference>
<proteinExistence type="predicted"/>
<dbReference type="InterPro" id="IPR000742">
    <property type="entry name" value="EGF"/>
</dbReference>
<feature type="domain" description="EGF-like" evidence="6">
    <location>
        <begin position="210"/>
        <end position="248"/>
    </location>
</feature>
<dbReference type="Gene3D" id="2.10.25.10">
    <property type="entry name" value="Laminin"/>
    <property type="match status" value="2"/>
</dbReference>
<dbReference type="CDD" id="cd00054">
    <property type="entry name" value="EGF_CA"/>
    <property type="match status" value="3"/>
</dbReference>
<name>E0VIE0_PEDHC</name>
<keyword evidence="4" id="KW-1133">Transmembrane helix</keyword>
<evidence type="ECO:0000313" key="8">
    <source>
        <dbReference type="EnsemblMetazoa" id="PHUM226540-PA"/>
    </source>
</evidence>
<keyword evidence="4" id="KW-0472">Membrane</keyword>
<feature type="domain" description="Laminin G" evidence="5">
    <location>
        <begin position="832"/>
        <end position="983"/>
    </location>
</feature>
<dbReference type="CTD" id="8238632"/>
<dbReference type="GeneID" id="8238632"/>
<evidence type="ECO:0000256" key="2">
    <source>
        <dbReference type="PROSITE-ProRule" id="PRU00076"/>
    </source>
</evidence>
<dbReference type="Gene3D" id="2.60.120.200">
    <property type="match status" value="6"/>
</dbReference>
<keyword evidence="4" id="KW-0812">Transmembrane</keyword>
<feature type="domain" description="EGF-like" evidence="6">
    <location>
        <begin position="604"/>
        <end position="641"/>
    </location>
</feature>
<dbReference type="SMART" id="SM00181">
    <property type="entry name" value="EGF"/>
    <property type="match status" value="3"/>
</dbReference>
<reference evidence="7" key="1">
    <citation type="submission" date="2007-04" db="EMBL/GenBank/DDBJ databases">
        <title>Annotation of Pediculus humanus corporis strain USDA.</title>
        <authorList>
            <person name="Kirkness E."/>
            <person name="Hannick L."/>
            <person name="Hass B."/>
            <person name="Bruggner R."/>
            <person name="Lawson D."/>
            <person name="Bidwell S."/>
            <person name="Joardar V."/>
            <person name="Caler E."/>
            <person name="Walenz B."/>
            <person name="Inman J."/>
            <person name="Schobel S."/>
            <person name="Galinsky K."/>
            <person name="Amedeo P."/>
            <person name="Strausberg R."/>
        </authorList>
    </citation>
    <scope>NUCLEOTIDE SEQUENCE</scope>
    <source>
        <strain evidence="7">USDA</strain>
    </source>
</reference>
<dbReference type="RefSeq" id="XP_002425884.1">
    <property type="nucleotide sequence ID" value="XM_002425839.1"/>
</dbReference>
<feature type="compositionally biased region" description="Basic and acidic residues" evidence="3">
    <location>
        <begin position="1438"/>
        <end position="1447"/>
    </location>
</feature>
<feature type="domain" description="Laminin G" evidence="5">
    <location>
        <begin position="644"/>
        <end position="822"/>
    </location>
</feature>
<accession>E0VIE0</accession>
<dbReference type="InterPro" id="IPR050372">
    <property type="entry name" value="Neurexin-related_CASP"/>
</dbReference>
<gene>
    <name evidence="8" type="primary">8238632</name>
    <name evidence="7" type="ORF">Phum_PHUM226540</name>
</gene>
<feature type="domain" description="Laminin G" evidence="5">
    <location>
        <begin position="26"/>
        <end position="214"/>
    </location>
</feature>
<feature type="domain" description="EGF-like" evidence="6">
    <location>
        <begin position="986"/>
        <end position="1023"/>
    </location>
</feature>
<comment type="caution">
    <text evidence="2">Lacks conserved residue(s) required for the propagation of feature annotation.</text>
</comment>
<dbReference type="FunCoup" id="E0VIE0">
    <property type="interactions" value="161"/>
</dbReference>
<dbReference type="eggNOG" id="KOG3514">
    <property type="taxonomic scope" value="Eukaryota"/>
</dbReference>
<dbReference type="Proteomes" id="UP000009046">
    <property type="component" value="Unassembled WGS sequence"/>
</dbReference>
<dbReference type="OMA" id="IKFSLQC"/>
<dbReference type="Pfam" id="PF00008">
    <property type="entry name" value="EGF"/>
    <property type="match status" value="1"/>
</dbReference>
<feature type="region of interest" description="Disordered" evidence="3">
    <location>
        <begin position="1280"/>
        <end position="1306"/>
    </location>
</feature>
<reference evidence="8" key="3">
    <citation type="submission" date="2020-05" db="UniProtKB">
        <authorList>
            <consortium name="EnsemblMetazoa"/>
        </authorList>
    </citation>
    <scope>IDENTIFICATION</scope>
    <source>
        <strain evidence="8">USDA</strain>
    </source>
</reference>
<feature type="region of interest" description="Disordered" evidence="3">
    <location>
        <begin position="1421"/>
        <end position="1447"/>
    </location>
</feature>
<feature type="compositionally biased region" description="Low complexity" evidence="3">
    <location>
        <begin position="1425"/>
        <end position="1434"/>
    </location>
</feature>
<reference evidence="7" key="2">
    <citation type="submission" date="2007-04" db="EMBL/GenBank/DDBJ databases">
        <title>The genome of the human body louse.</title>
        <authorList>
            <consortium name="The Human Body Louse Genome Consortium"/>
            <person name="Kirkness E."/>
            <person name="Walenz B."/>
            <person name="Hass B."/>
            <person name="Bruggner R."/>
            <person name="Strausberg R."/>
        </authorList>
    </citation>
    <scope>NUCLEOTIDE SEQUENCE</scope>
    <source>
        <strain evidence="7">USDA</strain>
    </source>
</reference>
<evidence type="ECO:0008006" key="10">
    <source>
        <dbReference type="Google" id="ProtNLM"/>
    </source>
</evidence>
<dbReference type="KEGG" id="phu:Phum_PHUM226540"/>
<protein>
    <recommendedName>
        <fullName evidence="10">Neurexin-1</fullName>
    </recommendedName>
</protein>
<evidence type="ECO:0000256" key="3">
    <source>
        <dbReference type="SAM" id="MobiDB-lite"/>
    </source>
</evidence>
<dbReference type="EnsemblMetazoa" id="PHUM226540-RA">
    <property type="protein sequence ID" value="PHUM226540-PA"/>
    <property type="gene ID" value="PHUM226540"/>
</dbReference>
<feature type="domain" description="Laminin G" evidence="5">
    <location>
        <begin position="419"/>
        <end position="601"/>
    </location>
</feature>
<evidence type="ECO:0000259" key="5">
    <source>
        <dbReference type="PROSITE" id="PS50025"/>
    </source>
</evidence>
<keyword evidence="9" id="KW-1185">Reference proteome</keyword>
<evidence type="ECO:0000259" key="6">
    <source>
        <dbReference type="PROSITE" id="PS50026"/>
    </source>
</evidence>
<evidence type="ECO:0000313" key="7">
    <source>
        <dbReference type="EMBL" id="EEB13146.1"/>
    </source>
</evidence>
<dbReference type="STRING" id="121224.E0VIE0"/>
<dbReference type="PANTHER" id="PTHR15036:SF89">
    <property type="entry name" value="NEUREXIN 1, ISOFORM F"/>
    <property type="match status" value="1"/>
</dbReference>
<dbReference type="EMBL" id="DS235199">
    <property type="protein sequence ID" value="EEB13146.1"/>
    <property type="molecule type" value="Genomic_DNA"/>
</dbReference>
<feature type="compositionally biased region" description="Low complexity" evidence="3">
    <location>
        <begin position="1282"/>
        <end position="1306"/>
    </location>
</feature>
<dbReference type="PANTHER" id="PTHR15036">
    <property type="entry name" value="PIKACHURIN-LIKE PROTEIN"/>
    <property type="match status" value="1"/>
</dbReference>
<dbReference type="InParanoid" id="E0VIE0"/>
<organism>
    <name type="scientific">Pediculus humanus subsp. corporis</name>
    <name type="common">Body louse</name>
    <dbReference type="NCBI Taxonomy" id="121224"/>
    <lineage>
        <taxon>Eukaryota</taxon>
        <taxon>Metazoa</taxon>
        <taxon>Ecdysozoa</taxon>
        <taxon>Arthropoda</taxon>
        <taxon>Hexapoda</taxon>
        <taxon>Insecta</taxon>
        <taxon>Pterygota</taxon>
        <taxon>Neoptera</taxon>
        <taxon>Paraneoptera</taxon>
        <taxon>Psocodea</taxon>
        <taxon>Troctomorpha</taxon>
        <taxon>Phthiraptera</taxon>
        <taxon>Anoplura</taxon>
        <taxon>Pediculidae</taxon>
        <taxon>Pediculus</taxon>
    </lineage>
</organism>
<dbReference type="Pfam" id="PF02210">
    <property type="entry name" value="Laminin_G_2"/>
    <property type="match status" value="6"/>
</dbReference>
<dbReference type="CDD" id="cd00110">
    <property type="entry name" value="LamG"/>
    <property type="match status" value="6"/>
</dbReference>
<dbReference type="InterPro" id="IPR001791">
    <property type="entry name" value="Laminin_G"/>
</dbReference>
<sequence length="1447" mass="161186">MLINKNGYTRIIKSSTCYFFLYSLQSFVLDGSPSSYAQFKKWNPGLNGTLEFEFKTNQPNGLLLYTDDGGTYDFVEIKLVEGACRIRFNLGGGAKIMAIGENLNDGHWHKVRVKRMVERTSLEVDRSMIMGTSRGKEFYFGNIATNSDVFFGGMPPYYNSKLTLLALPSVIFELRFVGAIRNVVYADEHSSVPRRQEMKIKNYKGARKNATDACEEYDPCQHEGICISTDTGPICECRNNDYEGKSPSEATFLGSEFFSYDLNATGGVPIVSSQDVIFFSFKTRYPNGFLYFTGHGESYLNIALKQGGIVLQMGMGDEKLEMNIRPHKIRFDDNQWHSISVHRKVQLLTLTVDDTYSDHSHLHGHFSMLYSSQVYVGGSPASQTLPGTSVPNNFTGTGNKFLTVSGNIEFKCHERRLEDPIQFLDKNSHLVLPNWEGKKSGTIAFKFRTVEDTALFMFSKGSGSVHPDFFGFEMIEGQIFLHLDLGSGHTKVRITTRRVNDGAWHEVNLRRNGREGRASVDDMIADFITPGDSTLLELDGGLYLGGIGNPLANYDLPVYFWTGVLHLGFVGCMRDLIVNGNAIDIAGYARQQDTTSIKASCHVQSGQCDSQPCLNGGVCKDGWNRFTCDCTATNHGGPICGKEAATASFNGSQYISIGLPAGTKTQAEDLIIRFKTYKKDGMIFSTNNDHFGDKLELSIQGGKLKMSFRIGGLEKVIFILLLTKSTISTGQNLQDYTWHLIKFSRRGNFFYLKLDNYPIIRGKFLESILEYDKLYLGCYPLILNQAHKVEGFGGVIQQFTFNGFPWINQARAYPNVNVTAKFLKRYDSAPYRTMTFKSKHSYIGLPTLKAYSATNIFFQFKTRELNGLILYNGGKEHDFIAVEMVNGHIHYVFNLGDKTIKIRDNAKSNLNDNKWHSVGISRPRIKQHTLQVDDTKDAYKNLPKQIQSKHGYEGCLGSLDLNGESPNILVEALIPSNLVIKGCEEMGTKCDNTVCENRGVCVQQWNSYECDCETTTFTGPSCKDESTSYEFGQSGNDWFIPEINKSDVYLDILQRIMLFDRSKVDGNILVLYYLGTHENPISETGVKVDDDLYHVIRFTRSGPNATLQVDDYNIQTYNPGGPQLSVFNTQGKVLIGGKWESGSHTIERPFTGVVSGLVFNGQRILDLAAEKDSRISTIGEVQLMTGSGCQNDDEDQCLPVFDTGSGDDLITPVYVPPTRPPSTTKSIANKKLNELSNSKPCDDEDCFVGSGNGELTTEDSSSESFRGSTFISTIIVEETTRDTSTTGDTSSQLSETTSSTTHLTSTTTPKTTFKIVTIPWTTTSTITTTEYLEPPQPIPPWASSRPPFYKKRDRISSESAENTALVIGIIAGTMIAVILIILIILRFKHKNSTTYKAEESKCYQQSQGPNAALIPAASSGQFEQNGNLKNGNGKNSRKQKDVKEWYV</sequence>
<feature type="domain" description="Laminin G" evidence="5">
    <location>
        <begin position="249"/>
        <end position="412"/>
    </location>
</feature>
<dbReference type="SMART" id="SM00282">
    <property type="entry name" value="LamG"/>
    <property type="match status" value="6"/>
</dbReference>
<feature type="transmembrane region" description="Helical" evidence="4">
    <location>
        <begin position="1364"/>
        <end position="1385"/>
    </location>
</feature>
<dbReference type="PROSITE" id="PS50026">
    <property type="entry name" value="EGF_3"/>
    <property type="match status" value="3"/>
</dbReference>
<evidence type="ECO:0000313" key="9">
    <source>
        <dbReference type="Proteomes" id="UP000009046"/>
    </source>
</evidence>
<evidence type="ECO:0000256" key="4">
    <source>
        <dbReference type="SAM" id="Phobius"/>
    </source>
</evidence>
<dbReference type="EMBL" id="AAZO01002639">
    <property type="status" value="NOT_ANNOTATED_CDS"/>
    <property type="molecule type" value="Genomic_DNA"/>
</dbReference>
<feature type="domain" description="Laminin G" evidence="5">
    <location>
        <begin position="1001"/>
        <end position="1189"/>
    </location>
</feature>
<dbReference type="OrthoDB" id="6275838at2759"/>
<keyword evidence="2" id="KW-0245">EGF-like domain</keyword>